<proteinExistence type="predicted"/>
<dbReference type="GO" id="GO:0006031">
    <property type="term" value="P:chitin biosynthetic process"/>
    <property type="evidence" value="ECO:0007669"/>
    <property type="project" value="TreeGrafter"/>
</dbReference>
<evidence type="ECO:0000256" key="8">
    <source>
        <dbReference type="SAM" id="MobiDB-lite"/>
    </source>
</evidence>
<feature type="transmembrane region" description="Helical" evidence="9">
    <location>
        <begin position="148"/>
        <end position="167"/>
    </location>
</feature>
<keyword evidence="11" id="KW-1185">Reference proteome</keyword>
<dbReference type="AlphaFoldDB" id="W6XNB1"/>
<sequence length="647" mass="73439">MPSDPPADRISPNPPADTISPNPFADPASNPFVDPPSNPFADSQDRYTSWNTTQTTLNEKRYDDSRPITSSSGLSGYASTFATKTGHPESQLPKSKSNHHPGDSCDTKYTTSSVYNNEKGYSQDWPELPELKDPARHLTKWELGFQRFFFAFTILAINITVSLVAVFTHPGLFVLIFMVFVKAKDVLSVLIIMFSKIYLSIKNRIYPKPEVSRKWILSLIPTYSESEEQIIKAIKALRHNDVDPHIQVMCVILDGKHRDILSHMTRVVKTWTRPYVTTKSKLITLQLIAGFIDDVPIFVAEKLQNSGKKDSLVLCHDLFNSPRENMPIYTQNLREEIWADILPELTAGLNFTGFDMVFCTDADSTVCQGAVAKLANALSHEPDAIAACGLVLVELEPGYEWSIWNLYQQYQYTYGQFVRRMAEGAIGKVTCLPGCITMIAVRPEMAGAITKYAAPVTGLPVIHHQVQYLGTDRRLTYSMLSQSKKMRTVFVPDAVSETVAPQSLLHYLSQRRRWGSNAYFNNYFYCFGNNMWIITRIAALMELARMTMIYYRVVNTVLFIKGLVEIFHIFDILPLLIITQLPLLWFVFSTIFLEPELRKRGHKLFLGFFLNKIFSPFISITVFTRVMKNLGSQGKSHRTSVSNQQHC</sequence>
<gene>
    <name evidence="10" type="ORF">COCCADRAFT_112834</name>
</gene>
<evidence type="ECO:0000256" key="7">
    <source>
        <dbReference type="ARBA" id="ARBA00023136"/>
    </source>
</evidence>
<dbReference type="InterPro" id="IPR029044">
    <property type="entry name" value="Nucleotide-diphossugar_trans"/>
</dbReference>
<feature type="transmembrane region" description="Helical" evidence="9">
    <location>
        <begin position="605"/>
        <end position="627"/>
    </location>
</feature>
<keyword evidence="7 9" id="KW-0472">Membrane</keyword>
<comment type="subcellular location">
    <subcellularLocation>
        <location evidence="1">Membrane</location>
        <topology evidence="1">Multi-pass membrane protein</topology>
    </subcellularLocation>
</comment>
<dbReference type="GeneID" id="19144528"/>
<name>W6XNB1_COCC2</name>
<dbReference type="OrthoDB" id="370884at2759"/>
<dbReference type="KEGG" id="bze:COCCADRAFT_112834"/>
<dbReference type="RefSeq" id="XP_007718702.1">
    <property type="nucleotide sequence ID" value="XM_007720512.1"/>
</dbReference>
<evidence type="ECO:0000256" key="4">
    <source>
        <dbReference type="ARBA" id="ARBA00022679"/>
    </source>
</evidence>
<evidence type="ECO:0000256" key="2">
    <source>
        <dbReference type="ARBA" id="ARBA00012543"/>
    </source>
</evidence>
<feature type="transmembrane region" description="Helical" evidence="9">
    <location>
        <begin position="575"/>
        <end position="593"/>
    </location>
</feature>
<protein>
    <recommendedName>
        <fullName evidence="2">chitin synthase</fullName>
        <ecNumber evidence="2">2.4.1.16</ecNumber>
    </recommendedName>
</protein>
<dbReference type="PANTHER" id="PTHR22914:SF41">
    <property type="entry name" value="CHITIN SYNTHASE 7"/>
    <property type="match status" value="1"/>
</dbReference>
<evidence type="ECO:0000256" key="3">
    <source>
        <dbReference type="ARBA" id="ARBA00022676"/>
    </source>
</evidence>
<dbReference type="Pfam" id="PF03142">
    <property type="entry name" value="Chitin_synth_2"/>
    <property type="match status" value="1"/>
</dbReference>
<evidence type="ECO:0000256" key="9">
    <source>
        <dbReference type="SAM" id="Phobius"/>
    </source>
</evidence>
<evidence type="ECO:0000256" key="1">
    <source>
        <dbReference type="ARBA" id="ARBA00004141"/>
    </source>
</evidence>
<dbReference type="GO" id="GO:0004100">
    <property type="term" value="F:chitin synthase activity"/>
    <property type="evidence" value="ECO:0007669"/>
    <property type="project" value="UniProtKB-EC"/>
</dbReference>
<feature type="region of interest" description="Disordered" evidence="8">
    <location>
        <begin position="1"/>
        <end position="109"/>
    </location>
</feature>
<dbReference type="InterPro" id="IPR004835">
    <property type="entry name" value="Chitin_synth"/>
</dbReference>
<dbReference type="Proteomes" id="UP000053841">
    <property type="component" value="Unassembled WGS sequence"/>
</dbReference>
<dbReference type="EC" id="2.4.1.16" evidence="2"/>
<evidence type="ECO:0000256" key="5">
    <source>
        <dbReference type="ARBA" id="ARBA00022692"/>
    </source>
</evidence>
<reference evidence="10 11" key="1">
    <citation type="journal article" date="2013" name="PLoS Genet.">
        <title>Comparative genome structure, secondary metabolite, and effector coding capacity across Cochliobolus pathogens.</title>
        <authorList>
            <person name="Condon B.J."/>
            <person name="Leng Y."/>
            <person name="Wu D."/>
            <person name="Bushley K.E."/>
            <person name="Ohm R.A."/>
            <person name="Otillar R."/>
            <person name="Martin J."/>
            <person name="Schackwitz W."/>
            <person name="Grimwood J."/>
            <person name="MohdZainudin N."/>
            <person name="Xue C."/>
            <person name="Wang R."/>
            <person name="Manning V.A."/>
            <person name="Dhillon B."/>
            <person name="Tu Z.J."/>
            <person name="Steffenson B.J."/>
            <person name="Salamov A."/>
            <person name="Sun H."/>
            <person name="Lowry S."/>
            <person name="LaButti K."/>
            <person name="Han J."/>
            <person name="Copeland A."/>
            <person name="Lindquist E."/>
            <person name="Barry K."/>
            <person name="Schmutz J."/>
            <person name="Baker S.E."/>
            <person name="Ciuffetti L.M."/>
            <person name="Grigoriev I.V."/>
            <person name="Zhong S."/>
            <person name="Turgeon B.G."/>
        </authorList>
    </citation>
    <scope>NUCLEOTIDE SEQUENCE [LARGE SCALE GENOMIC DNA]</scope>
    <source>
        <strain evidence="10 11">26-R-13</strain>
    </source>
</reference>
<dbReference type="EMBL" id="KI965038">
    <property type="protein sequence ID" value="EUC26993.1"/>
    <property type="molecule type" value="Genomic_DNA"/>
</dbReference>
<feature type="transmembrane region" description="Helical" evidence="9">
    <location>
        <begin position="173"/>
        <end position="194"/>
    </location>
</feature>
<evidence type="ECO:0000313" key="11">
    <source>
        <dbReference type="Proteomes" id="UP000053841"/>
    </source>
</evidence>
<dbReference type="GO" id="GO:0030428">
    <property type="term" value="C:cell septum"/>
    <property type="evidence" value="ECO:0007669"/>
    <property type="project" value="TreeGrafter"/>
</dbReference>
<feature type="compositionally biased region" description="Polar residues" evidence="8">
    <location>
        <begin position="67"/>
        <end position="83"/>
    </location>
</feature>
<keyword evidence="6 9" id="KW-1133">Transmembrane helix</keyword>
<feature type="compositionally biased region" description="Polar residues" evidence="8">
    <location>
        <begin position="46"/>
        <end position="57"/>
    </location>
</feature>
<dbReference type="eggNOG" id="KOG2571">
    <property type="taxonomic scope" value="Eukaryota"/>
</dbReference>
<keyword evidence="4 10" id="KW-0808">Transferase</keyword>
<evidence type="ECO:0000256" key="6">
    <source>
        <dbReference type="ARBA" id="ARBA00022989"/>
    </source>
</evidence>
<evidence type="ECO:0000313" key="10">
    <source>
        <dbReference type="EMBL" id="EUC26993.1"/>
    </source>
</evidence>
<dbReference type="PANTHER" id="PTHR22914">
    <property type="entry name" value="CHITIN SYNTHASE"/>
    <property type="match status" value="1"/>
</dbReference>
<dbReference type="STRING" id="930089.W6XNB1"/>
<dbReference type="GO" id="GO:0016020">
    <property type="term" value="C:membrane"/>
    <property type="evidence" value="ECO:0007669"/>
    <property type="project" value="UniProtKB-SubCell"/>
</dbReference>
<keyword evidence="5 9" id="KW-0812">Transmembrane</keyword>
<dbReference type="SUPFAM" id="SSF53448">
    <property type="entry name" value="Nucleotide-diphospho-sugar transferases"/>
    <property type="match status" value="1"/>
</dbReference>
<dbReference type="GO" id="GO:0071944">
    <property type="term" value="C:cell periphery"/>
    <property type="evidence" value="ECO:0007669"/>
    <property type="project" value="TreeGrafter"/>
</dbReference>
<keyword evidence="3" id="KW-0328">Glycosyltransferase</keyword>
<accession>W6XNB1</accession>
<organism evidence="10 11">
    <name type="scientific">Cochliobolus carbonum (strain 26-R-13)</name>
    <name type="common">Maize leaf spot fungus</name>
    <name type="synonym">Bipolaris zeicola</name>
    <dbReference type="NCBI Taxonomy" id="930089"/>
    <lineage>
        <taxon>Eukaryota</taxon>
        <taxon>Fungi</taxon>
        <taxon>Dikarya</taxon>
        <taxon>Ascomycota</taxon>
        <taxon>Pezizomycotina</taxon>
        <taxon>Dothideomycetes</taxon>
        <taxon>Pleosporomycetidae</taxon>
        <taxon>Pleosporales</taxon>
        <taxon>Pleosporineae</taxon>
        <taxon>Pleosporaceae</taxon>
        <taxon>Bipolaris</taxon>
    </lineage>
</organism>
<dbReference type="HOGENOM" id="CLU_022329_0_0_1"/>